<protein>
    <submittedName>
        <fullName evidence="2">Uncharacterized protein</fullName>
    </submittedName>
</protein>
<keyword evidence="3" id="KW-1185">Reference proteome</keyword>
<evidence type="ECO:0000313" key="3">
    <source>
        <dbReference type="Proteomes" id="UP000241890"/>
    </source>
</evidence>
<evidence type="ECO:0000256" key="1">
    <source>
        <dbReference type="SAM" id="MobiDB-lite"/>
    </source>
</evidence>
<gene>
    <name evidence="2" type="ORF">FCC1311_087692</name>
</gene>
<dbReference type="AlphaFoldDB" id="A0A2R5GPK0"/>
<dbReference type="Proteomes" id="UP000241890">
    <property type="component" value="Unassembled WGS sequence"/>
</dbReference>
<name>A0A2R5GPK0_9STRA</name>
<feature type="region of interest" description="Disordered" evidence="1">
    <location>
        <begin position="40"/>
        <end position="62"/>
    </location>
</feature>
<reference evidence="2 3" key="1">
    <citation type="submission" date="2017-12" db="EMBL/GenBank/DDBJ databases">
        <title>Sequencing, de novo assembly and annotation of complete genome of a new Thraustochytrid species, strain FCC1311.</title>
        <authorList>
            <person name="Sedici K."/>
            <person name="Godart F."/>
            <person name="Aiese Cigliano R."/>
            <person name="Sanseverino W."/>
            <person name="Barakat M."/>
            <person name="Ortet P."/>
            <person name="Marechal E."/>
            <person name="Cagnac O."/>
            <person name="Amato A."/>
        </authorList>
    </citation>
    <scope>NUCLEOTIDE SEQUENCE [LARGE SCALE GENOMIC DNA]</scope>
</reference>
<sequence length="144" mass="15578">MVARRDDGRNDDDDDEEEEELAGEDDMLMLQDAIEDGASVAGDSAGFSKPRPSTSANRGTALKDMSPNKCHNLVMVLLVLFNTVLLMSLCGEIESADCATIDPGDCTPFNHKFVATFIGSPISATHRTCKEFFATNAFANRQGQ</sequence>
<dbReference type="EMBL" id="BEYU01000124">
    <property type="protein sequence ID" value="GBG32545.1"/>
    <property type="molecule type" value="Genomic_DNA"/>
</dbReference>
<evidence type="ECO:0000313" key="2">
    <source>
        <dbReference type="EMBL" id="GBG32545.1"/>
    </source>
</evidence>
<comment type="caution">
    <text evidence="2">The sequence shown here is derived from an EMBL/GenBank/DDBJ whole genome shotgun (WGS) entry which is preliminary data.</text>
</comment>
<proteinExistence type="predicted"/>
<dbReference type="InParanoid" id="A0A2R5GPK0"/>
<feature type="compositionally biased region" description="Acidic residues" evidence="1">
    <location>
        <begin position="9"/>
        <end position="26"/>
    </location>
</feature>
<organism evidence="2 3">
    <name type="scientific">Hondaea fermentalgiana</name>
    <dbReference type="NCBI Taxonomy" id="2315210"/>
    <lineage>
        <taxon>Eukaryota</taxon>
        <taxon>Sar</taxon>
        <taxon>Stramenopiles</taxon>
        <taxon>Bigyra</taxon>
        <taxon>Labyrinthulomycetes</taxon>
        <taxon>Thraustochytrida</taxon>
        <taxon>Thraustochytriidae</taxon>
        <taxon>Hondaea</taxon>
    </lineage>
</organism>
<feature type="region of interest" description="Disordered" evidence="1">
    <location>
        <begin position="1"/>
        <end position="26"/>
    </location>
</feature>
<accession>A0A2R5GPK0</accession>